<proteinExistence type="predicted"/>
<comment type="caution">
    <text evidence="1">The sequence shown here is derived from an EMBL/GenBank/DDBJ whole genome shotgun (WGS) entry which is preliminary data.</text>
</comment>
<dbReference type="EMBL" id="JAYJLD010000001">
    <property type="protein sequence ID" value="MEB3100109.1"/>
    <property type="molecule type" value="Genomic_DNA"/>
</dbReference>
<gene>
    <name evidence="1" type="ORF">VF724_00320</name>
</gene>
<sequence>MFKVKNYKKIVLNAKAKIKAKGKVKIKSFGAPAAPALYGFYGGFNIPAMKQRLALYADAATVVTVILEHCYFRGRVISIGQESFDVIVLDPGTAELTVGSLVIVSFYQVNAIGTAA</sequence>
<dbReference type="RefSeq" id="WP_371752223.1">
    <property type="nucleotide sequence ID" value="NZ_JAYJLD010000001.1"/>
</dbReference>
<dbReference type="Proteomes" id="UP001310386">
    <property type="component" value="Unassembled WGS sequence"/>
</dbReference>
<accession>A0ABU5ZC70</accession>
<name>A0ABU5ZC70_9BACL</name>
<evidence type="ECO:0000313" key="1">
    <source>
        <dbReference type="EMBL" id="MEB3100109.1"/>
    </source>
</evidence>
<keyword evidence="2" id="KW-1185">Reference proteome</keyword>
<organism evidence="1 2">
    <name type="scientific">Ferviditalea candida</name>
    <dbReference type="NCBI Taxonomy" id="3108399"/>
    <lineage>
        <taxon>Bacteria</taxon>
        <taxon>Bacillati</taxon>
        <taxon>Bacillota</taxon>
        <taxon>Bacilli</taxon>
        <taxon>Bacillales</taxon>
        <taxon>Paenibacillaceae</taxon>
        <taxon>Ferviditalea</taxon>
    </lineage>
</organism>
<evidence type="ECO:0000313" key="2">
    <source>
        <dbReference type="Proteomes" id="UP001310386"/>
    </source>
</evidence>
<reference evidence="1" key="1">
    <citation type="submission" date="2023-12" db="EMBL/GenBank/DDBJ databases">
        <title>Fervidustalea candida gen. nov., sp. nov., a novel member of the family Paenibacillaceae isolated from a geothermal area.</title>
        <authorList>
            <person name="Li W.-J."/>
            <person name="Jiao J.-Y."/>
            <person name="Chen Y."/>
        </authorList>
    </citation>
    <scope>NUCLEOTIDE SEQUENCE</scope>
    <source>
        <strain evidence="1">SYSU GA230002</strain>
    </source>
</reference>
<protein>
    <submittedName>
        <fullName evidence="1">Uncharacterized protein</fullName>
    </submittedName>
</protein>